<name>A0A9W7FVV0_9STRA</name>
<accession>A0A9W7FVV0</accession>
<evidence type="ECO:0000256" key="2">
    <source>
        <dbReference type="ARBA" id="ARBA00022741"/>
    </source>
</evidence>
<keyword evidence="3" id="KW-0067">ATP-binding</keyword>
<comment type="similarity">
    <text evidence="1">Belongs to the AFG1 ATPase family.</text>
</comment>
<evidence type="ECO:0000256" key="3">
    <source>
        <dbReference type="ARBA" id="ARBA00022840"/>
    </source>
</evidence>
<comment type="caution">
    <text evidence="4">The sequence shown here is derived from an EMBL/GenBank/DDBJ whole genome shotgun (WGS) entry which is preliminary data.</text>
</comment>
<dbReference type="InterPro" id="IPR027417">
    <property type="entry name" value="P-loop_NTPase"/>
</dbReference>
<dbReference type="GO" id="GO:0005524">
    <property type="term" value="F:ATP binding"/>
    <property type="evidence" value="ECO:0007669"/>
    <property type="project" value="UniProtKB-KW"/>
</dbReference>
<proteinExistence type="inferred from homology"/>
<dbReference type="SUPFAM" id="SSF52540">
    <property type="entry name" value="P-loop containing nucleoside triphosphate hydrolases"/>
    <property type="match status" value="1"/>
</dbReference>
<dbReference type="GO" id="GO:0016887">
    <property type="term" value="F:ATP hydrolysis activity"/>
    <property type="evidence" value="ECO:0007669"/>
    <property type="project" value="InterPro"/>
</dbReference>
<dbReference type="PANTHER" id="PTHR12169:SF6">
    <property type="entry name" value="AFG1-LIKE ATPASE"/>
    <property type="match status" value="1"/>
</dbReference>
<dbReference type="AlphaFoldDB" id="A0A9W7FVV0"/>
<evidence type="ECO:0000313" key="4">
    <source>
        <dbReference type="EMBL" id="GMI19416.1"/>
    </source>
</evidence>
<dbReference type="EMBL" id="BRYA01000493">
    <property type="protein sequence ID" value="GMI19416.1"/>
    <property type="molecule type" value="Genomic_DNA"/>
</dbReference>
<gene>
    <name evidence="4" type="ORF">TrCOL_g4750</name>
</gene>
<dbReference type="GO" id="GO:0005739">
    <property type="term" value="C:mitochondrion"/>
    <property type="evidence" value="ECO:0007669"/>
    <property type="project" value="TreeGrafter"/>
</dbReference>
<dbReference type="InterPro" id="IPR005654">
    <property type="entry name" value="ATPase_AFG1-like"/>
</dbReference>
<dbReference type="Gene3D" id="3.40.50.300">
    <property type="entry name" value="P-loop containing nucleotide triphosphate hydrolases"/>
    <property type="match status" value="1"/>
</dbReference>
<reference evidence="5" key="1">
    <citation type="journal article" date="2023" name="Commun. Biol.">
        <title>Genome analysis of Parmales, the sister group of diatoms, reveals the evolutionary specialization of diatoms from phago-mixotrophs to photoautotrophs.</title>
        <authorList>
            <person name="Ban H."/>
            <person name="Sato S."/>
            <person name="Yoshikawa S."/>
            <person name="Yamada K."/>
            <person name="Nakamura Y."/>
            <person name="Ichinomiya M."/>
            <person name="Sato N."/>
            <person name="Blanc-Mathieu R."/>
            <person name="Endo H."/>
            <person name="Kuwata A."/>
            <person name="Ogata H."/>
        </authorList>
    </citation>
    <scope>NUCLEOTIDE SEQUENCE [LARGE SCALE GENOMIC DNA]</scope>
</reference>
<evidence type="ECO:0000313" key="5">
    <source>
        <dbReference type="Proteomes" id="UP001165065"/>
    </source>
</evidence>
<evidence type="ECO:0000256" key="1">
    <source>
        <dbReference type="ARBA" id="ARBA00010322"/>
    </source>
</evidence>
<keyword evidence="5" id="KW-1185">Reference proteome</keyword>
<dbReference type="Pfam" id="PF03969">
    <property type="entry name" value="AFG1_ATPase"/>
    <property type="match status" value="1"/>
</dbReference>
<sequence length="358" mass="39302">MSDVHHCLHSRPRQPKQGQVERYQEAARVIAGGVPVLFLDELEVTDIADASILTRLLEALRSQGTILILTSNLAPEDLYKGGLNYSRFQPSFSIRLRSLVDVVDLNGPHDYRSFPPPSDILNSPSQSLFSPPKSLWDALVKSSSTAPTPTSIPASPNLTRTIAIPLAIVSSNVCKFDYNTLSGPSSFMGGTCYEGIAKNFDVVVIEGMPKIESRDDMRRFTLFLDVMYARRKILVLESPLSTYSETMGLNRTSRVGVVEGDEDYGLGGGGEIECFDVGGSSGRLTTMFGSGVEWSATGRMGASLLDVADGEEGDFSRKAFERCRSRMREMMRRGWIEKAEVRGNLKRTIREALDAAGD</sequence>
<keyword evidence="2" id="KW-0547">Nucleotide-binding</keyword>
<dbReference type="PANTHER" id="PTHR12169">
    <property type="entry name" value="ATPASE N2B"/>
    <property type="match status" value="1"/>
</dbReference>
<organism evidence="4 5">
    <name type="scientific">Triparma columacea</name>
    <dbReference type="NCBI Taxonomy" id="722753"/>
    <lineage>
        <taxon>Eukaryota</taxon>
        <taxon>Sar</taxon>
        <taxon>Stramenopiles</taxon>
        <taxon>Ochrophyta</taxon>
        <taxon>Bolidophyceae</taxon>
        <taxon>Parmales</taxon>
        <taxon>Triparmaceae</taxon>
        <taxon>Triparma</taxon>
    </lineage>
</organism>
<dbReference type="Proteomes" id="UP001165065">
    <property type="component" value="Unassembled WGS sequence"/>
</dbReference>
<dbReference type="OrthoDB" id="548867at2759"/>
<protein>
    <submittedName>
        <fullName evidence="4">Uncharacterized protein</fullName>
    </submittedName>
</protein>